<gene>
    <name evidence="3" type="ORF">R3L15_13985</name>
    <name evidence="2" type="ORF">R3L16_07605</name>
</gene>
<protein>
    <submittedName>
        <fullName evidence="3">Universal stress protein</fullName>
    </submittedName>
</protein>
<proteinExistence type="predicted"/>
<dbReference type="InterPro" id="IPR014729">
    <property type="entry name" value="Rossmann-like_a/b/a_fold"/>
</dbReference>
<evidence type="ECO:0000259" key="1">
    <source>
        <dbReference type="Pfam" id="PF00582"/>
    </source>
</evidence>
<dbReference type="Gene3D" id="3.40.50.620">
    <property type="entry name" value="HUPs"/>
    <property type="match status" value="1"/>
</dbReference>
<evidence type="ECO:0000313" key="2">
    <source>
        <dbReference type="EMBL" id="WXA01621.1"/>
    </source>
</evidence>
<evidence type="ECO:0000313" key="4">
    <source>
        <dbReference type="Proteomes" id="UP001368318"/>
    </source>
</evidence>
<keyword evidence="4" id="KW-1185">Reference proteome</keyword>
<dbReference type="Pfam" id="PF00582">
    <property type="entry name" value="Usp"/>
    <property type="match status" value="1"/>
</dbReference>
<dbReference type="SUPFAM" id="SSF52402">
    <property type="entry name" value="Adenine nucleotide alpha hydrolases-like"/>
    <property type="match status" value="1"/>
</dbReference>
<organism evidence="3">
    <name type="scientific">Mangrovimonas cancribranchiae</name>
    <dbReference type="NCBI Taxonomy" id="3080055"/>
    <lineage>
        <taxon>Bacteria</taxon>
        <taxon>Pseudomonadati</taxon>
        <taxon>Bacteroidota</taxon>
        <taxon>Flavobacteriia</taxon>
        <taxon>Flavobacteriales</taxon>
        <taxon>Flavobacteriaceae</taxon>
        <taxon>Mangrovimonas</taxon>
    </lineage>
</organism>
<dbReference type="CDD" id="cd00293">
    <property type="entry name" value="USP-like"/>
    <property type="match status" value="1"/>
</dbReference>
<feature type="domain" description="UspA" evidence="1">
    <location>
        <begin position="7"/>
        <end position="141"/>
    </location>
</feature>
<dbReference type="EMBL" id="CP136924">
    <property type="protein sequence ID" value="WXA01621.1"/>
    <property type="molecule type" value="Genomic_DNA"/>
</dbReference>
<name>A0AAU6P7V9_9FLAO</name>
<dbReference type="AlphaFoldDB" id="A0AAU6P7V9"/>
<dbReference type="RefSeq" id="WP_338732400.1">
    <property type="nucleotide sequence ID" value="NZ_CP136924.1"/>
</dbReference>
<sequence>MGKPKHNILLLADLKKPVEDILKSTVSLAKMIHADIELFHVKQLTDIVKRESQLSAMRTLNETHSKTDKQLLSLIEPIAKTYDVNINYNYVFGNVKTEIGNYIEQQQPDIVVLGKRNNSFNPLGNNITDFVLKQFKGTVMIANNNNLIDFEKGFNFGVFNVTNEFQNQMFIKDLMAYINKPLKSFQIVGEPPAKIKYKDDVVEHVFDQGSNAIKNVSNYLLKSNINLLCVERDKNNATQTPIKDIVNNLNVSLFITGNRNYSS</sequence>
<dbReference type="EMBL" id="CP136925">
    <property type="protein sequence ID" value="WXA13219.1"/>
    <property type="molecule type" value="Genomic_DNA"/>
</dbReference>
<dbReference type="Proteomes" id="UP001368318">
    <property type="component" value="Chromosome"/>
</dbReference>
<accession>A0AAU6P7V9</accession>
<evidence type="ECO:0000313" key="3">
    <source>
        <dbReference type="EMBL" id="WXA13219.1"/>
    </source>
</evidence>
<reference evidence="3 4" key="1">
    <citation type="submission" date="2023-10" db="EMBL/GenBank/DDBJ databases">
        <title>Culture-based analysis of two novel bacteria associated with mangrove crab gills.</title>
        <authorList>
            <person name="Yang X."/>
            <person name="Garuglieri E."/>
            <person name="Van Goethem M.W."/>
            <person name="Fusi M."/>
            <person name="Marasco R."/>
            <person name="Daffonchio D.G."/>
        </authorList>
    </citation>
    <scope>NUCLEOTIDE SEQUENCE</scope>
    <source>
        <strain evidence="3">UG2-1</strain>
        <strain evidence="2">UG2-2</strain>
        <strain evidence="4">UG2_2</strain>
    </source>
</reference>
<dbReference type="KEGG" id="mcaa:R3L15_13985"/>
<dbReference type="InterPro" id="IPR006016">
    <property type="entry name" value="UspA"/>
</dbReference>